<gene>
    <name evidence="2" type="ORF">DR999_PMT22659</name>
</gene>
<evidence type="ECO:0000313" key="2">
    <source>
        <dbReference type="EMBL" id="TFJ95684.1"/>
    </source>
</evidence>
<feature type="compositionally biased region" description="Polar residues" evidence="1">
    <location>
        <begin position="1"/>
        <end position="11"/>
    </location>
</feature>
<dbReference type="Proteomes" id="UP000297703">
    <property type="component" value="Unassembled WGS sequence"/>
</dbReference>
<evidence type="ECO:0000256" key="1">
    <source>
        <dbReference type="SAM" id="MobiDB-lite"/>
    </source>
</evidence>
<organism evidence="2 3">
    <name type="scientific">Platysternon megacephalum</name>
    <name type="common">big-headed turtle</name>
    <dbReference type="NCBI Taxonomy" id="55544"/>
    <lineage>
        <taxon>Eukaryota</taxon>
        <taxon>Metazoa</taxon>
        <taxon>Chordata</taxon>
        <taxon>Craniata</taxon>
        <taxon>Vertebrata</taxon>
        <taxon>Euteleostomi</taxon>
        <taxon>Archelosauria</taxon>
        <taxon>Testudinata</taxon>
        <taxon>Testudines</taxon>
        <taxon>Cryptodira</taxon>
        <taxon>Durocryptodira</taxon>
        <taxon>Testudinoidea</taxon>
        <taxon>Platysternidae</taxon>
        <taxon>Platysternon</taxon>
    </lineage>
</organism>
<proteinExistence type="predicted"/>
<reference evidence="2 3" key="1">
    <citation type="submission" date="2019-04" db="EMBL/GenBank/DDBJ databases">
        <title>Draft genome of the big-headed turtle Platysternon megacephalum.</title>
        <authorList>
            <person name="Gong S."/>
        </authorList>
    </citation>
    <scope>NUCLEOTIDE SEQUENCE [LARGE SCALE GENOMIC DNA]</scope>
    <source>
        <strain evidence="2">DO16091913</strain>
        <tissue evidence="2">Muscle</tissue>
    </source>
</reference>
<reference evidence="2 3" key="2">
    <citation type="submission" date="2019-04" db="EMBL/GenBank/DDBJ databases">
        <title>The genome sequence of big-headed turtle.</title>
        <authorList>
            <person name="Gong S."/>
        </authorList>
    </citation>
    <scope>NUCLEOTIDE SEQUENCE [LARGE SCALE GENOMIC DNA]</scope>
    <source>
        <strain evidence="2">DO16091913</strain>
        <tissue evidence="2">Muscle</tissue>
    </source>
</reference>
<dbReference type="AlphaFoldDB" id="A0A4D9DE49"/>
<accession>A0A4D9DE49</accession>
<feature type="region of interest" description="Disordered" evidence="1">
    <location>
        <begin position="1"/>
        <end position="26"/>
    </location>
</feature>
<dbReference type="EMBL" id="QXTE01002299">
    <property type="protein sequence ID" value="TFJ95684.1"/>
    <property type="molecule type" value="Genomic_DNA"/>
</dbReference>
<evidence type="ECO:0000313" key="3">
    <source>
        <dbReference type="Proteomes" id="UP000297703"/>
    </source>
</evidence>
<sequence>MVLDSVLQSSNLRRDHTGQGGNRAMHCLPMTTANAASRGVGLKDGDVSILDFIPGRRPQLRTSKDAWRTIGLCAAVRKASLRESAAHRAGVRSQGNEAEDQSNLDLWMVTHWPQLPLPRPPRKPM</sequence>
<protein>
    <submittedName>
        <fullName evidence="2">GTP-binding protein</fullName>
    </submittedName>
</protein>
<keyword evidence="3" id="KW-1185">Reference proteome</keyword>
<name>A0A4D9DE49_9SAUR</name>
<comment type="caution">
    <text evidence="2">The sequence shown here is derived from an EMBL/GenBank/DDBJ whole genome shotgun (WGS) entry which is preliminary data.</text>
</comment>